<name>A0A9W7FTW8_9STRA</name>
<sequence>GIMEEVRKKFRQPGVIDERRKRHFVDEVMPRAPPLTIEEEAMLERVRSLEKELHTKGKRIKGTLKEGIDKFLWREGDNVWAAFGVTVDKSAKGVLAEEFLLDTFEKSSKHYQKEGNLPRTIKKNVDGTRSVQYHAGKKVPATTNRLFENWFVWKEAKLDNGLTAYMIGFVPLREYYGASFTNLSKDGFVVGVTRGIYIMAEVAPNVCRVTR</sequence>
<protein>
    <submittedName>
        <fullName evidence="1">Uncharacterized protein</fullName>
    </submittedName>
</protein>
<dbReference type="OrthoDB" id="10588604at2759"/>
<proteinExistence type="predicted"/>
<accession>A0A9W7FTW8</accession>
<evidence type="ECO:0000313" key="1">
    <source>
        <dbReference type="EMBL" id="GMI19840.1"/>
    </source>
</evidence>
<reference evidence="2" key="1">
    <citation type="journal article" date="2023" name="Commun. Biol.">
        <title>Genome analysis of Parmales, the sister group of diatoms, reveals the evolutionary specialization of diatoms from phago-mixotrophs to photoautotrophs.</title>
        <authorList>
            <person name="Ban H."/>
            <person name="Sato S."/>
            <person name="Yoshikawa S."/>
            <person name="Yamada K."/>
            <person name="Nakamura Y."/>
            <person name="Ichinomiya M."/>
            <person name="Sato N."/>
            <person name="Blanc-Mathieu R."/>
            <person name="Endo H."/>
            <person name="Kuwata A."/>
            <person name="Ogata H."/>
        </authorList>
    </citation>
    <scope>NUCLEOTIDE SEQUENCE [LARGE SCALE GENOMIC DNA]</scope>
</reference>
<comment type="caution">
    <text evidence="1">The sequence shown here is derived from an EMBL/GenBank/DDBJ whole genome shotgun (WGS) entry which is preliminary data.</text>
</comment>
<dbReference type="AlphaFoldDB" id="A0A9W7FTW8"/>
<feature type="non-terminal residue" evidence="1">
    <location>
        <position position="211"/>
    </location>
</feature>
<gene>
    <name evidence="1" type="ORF">TrCOL_g10303</name>
</gene>
<feature type="non-terminal residue" evidence="1">
    <location>
        <position position="1"/>
    </location>
</feature>
<evidence type="ECO:0000313" key="2">
    <source>
        <dbReference type="Proteomes" id="UP001165065"/>
    </source>
</evidence>
<dbReference type="Proteomes" id="UP001165065">
    <property type="component" value="Unassembled WGS sequence"/>
</dbReference>
<organism evidence="1 2">
    <name type="scientific">Triparma columacea</name>
    <dbReference type="NCBI Taxonomy" id="722753"/>
    <lineage>
        <taxon>Eukaryota</taxon>
        <taxon>Sar</taxon>
        <taxon>Stramenopiles</taxon>
        <taxon>Ochrophyta</taxon>
        <taxon>Bolidophyceae</taxon>
        <taxon>Parmales</taxon>
        <taxon>Triparmaceae</taxon>
        <taxon>Triparma</taxon>
    </lineage>
</organism>
<keyword evidence="2" id="KW-1185">Reference proteome</keyword>
<dbReference type="EMBL" id="BRYA01001808">
    <property type="protein sequence ID" value="GMI19840.1"/>
    <property type="molecule type" value="Genomic_DNA"/>
</dbReference>